<dbReference type="SUPFAM" id="SSF47336">
    <property type="entry name" value="ACP-like"/>
    <property type="match status" value="3"/>
</dbReference>
<dbReference type="InterPro" id="IPR000873">
    <property type="entry name" value="AMP-dep_synth/lig_dom"/>
</dbReference>
<dbReference type="InterPro" id="IPR025110">
    <property type="entry name" value="AMP-bd_C"/>
</dbReference>
<keyword evidence="3" id="KW-0596">Phosphopantetheine</keyword>
<dbReference type="Pfam" id="PF00501">
    <property type="entry name" value="AMP-binding"/>
    <property type="match status" value="3"/>
</dbReference>
<evidence type="ECO:0000256" key="3">
    <source>
        <dbReference type="ARBA" id="ARBA00022450"/>
    </source>
</evidence>
<protein>
    <submittedName>
        <fullName evidence="7">Amino acid adenylation domain-containing protein</fullName>
    </submittedName>
</protein>
<reference evidence="8" key="1">
    <citation type="submission" date="2019-09" db="EMBL/GenBank/DDBJ databases">
        <title>Antimicrobial potential of Antarctic Bacteria.</title>
        <authorList>
            <person name="Benaud N."/>
            <person name="Edwards R.J."/>
            <person name="Ferrari B.C."/>
        </authorList>
    </citation>
    <scope>NUCLEOTIDE SEQUENCE [LARGE SCALE GENOMIC DNA]</scope>
    <source>
        <strain evidence="8">SPB151</strain>
    </source>
</reference>
<dbReference type="SUPFAM" id="SSF56801">
    <property type="entry name" value="Acetyl-CoA synthetase-like"/>
    <property type="match status" value="3"/>
</dbReference>
<dbReference type="PROSITE" id="PS00455">
    <property type="entry name" value="AMP_BINDING"/>
    <property type="match status" value="3"/>
</dbReference>
<dbReference type="FunFam" id="3.40.50.980:FF:000002">
    <property type="entry name" value="Enterobactin synthetase component F"/>
    <property type="match status" value="1"/>
</dbReference>
<dbReference type="GO" id="GO:0005829">
    <property type="term" value="C:cytosol"/>
    <property type="evidence" value="ECO:0007669"/>
    <property type="project" value="TreeGrafter"/>
</dbReference>
<dbReference type="EMBL" id="CP043661">
    <property type="protein sequence ID" value="QNE21534.1"/>
    <property type="molecule type" value="Genomic_DNA"/>
</dbReference>
<dbReference type="Pfam" id="PF00668">
    <property type="entry name" value="Condensation"/>
    <property type="match status" value="4"/>
</dbReference>
<dbReference type="GO" id="GO:0031177">
    <property type="term" value="F:phosphopantetheine binding"/>
    <property type="evidence" value="ECO:0007669"/>
    <property type="project" value="InterPro"/>
</dbReference>
<dbReference type="Gene3D" id="3.40.50.980">
    <property type="match status" value="6"/>
</dbReference>
<comment type="similarity">
    <text evidence="2">Belongs to the ATP-dependent AMP-binding enzyme family.</text>
</comment>
<evidence type="ECO:0000256" key="1">
    <source>
        <dbReference type="ARBA" id="ARBA00001957"/>
    </source>
</evidence>
<dbReference type="InterPro" id="IPR020845">
    <property type="entry name" value="AMP-binding_CS"/>
</dbReference>
<dbReference type="InterPro" id="IPR001242">
    <property type="entry name" value="Condensation_dom"/>
</dbReference>
<dbReference type="Pfam" id="PF13193">
    <property type="entry name" value="AMP-binding_C"/>
    <property type="match status" value="2"/>
</dbReference>
<name>A0A7G6X5L9_9ACTN</name>
<dbReference type="Gene3D" id="3.30.559.30">
    <property type="entry name" value="Nonribosomal peptide synthetase, condensation domain"/>
    <property type="match status" value="4"/>
</dbReference>
<dbReference type="InterPro" id="IPR020806">
    <property type="entry name" value="PKS_PP-bd"/>
</dbReference>
<evidence type="ECO:0000256" key="2">
    <source>
        <dbReference type="ARBA" id="ARBA00006432"/>
    </source>
</evidence>
<evidence type="ECO:0000256" key="4">
    <source>
        <dbReference type="ARBA" id="ARBA00022553"/>
    </source>
</evidence>
<dbReference type="Gene3D" id="2.30.38.10">
    <property type="entry name" value="Luciferase, Domain 3"/>
    <property type="match status" value="2"/>
</dbReference>
<dbReference type="InterPro" id="IPR009081">
    <property type="entry name" value="PP-bd_ACP"/>
</dbReference>
<dbReference type="PROSITE" id="PS50075">
    <property type="entry name" value="CARRIER"/>
    <property type="match status" value="3"/>
</dbReference>
<keyword evidence="4" id="KW-0597">Phosphoprotein</keyword>
<dbReference type="GO" id="GO:0047527">
    <property type="term" value="F:2,3-dihydroxybenzoate-serine ligase activity"/>
    <property type="evidence" value="ECO:0007669"/>
    <property type="project" value="TreeGrafter"/>
</dbReference>
<dbReference type="NCBIfam" id="TIGR01733">
    <property type="entry name" value="AA-adenyl-dom"/>
    <property type="match status" value="2"/>
</dbReference>
<dbReference type="FunFam" id="3.30.559.10:FF:000012">
    <property type="entry name" value="Non-ribosomal peptide synthetase"/>
    <property type="match status" value="1"/>
</dbReference>
<feature type="domain" description="Carrier" evidence="6">
    <location>
        <begin position="1272"/>
        <end position="1347"/>
    </location>
</feature>
<dbReference type="CDD" id="cd19543">
    <property type="entry name" value="DCL_NRPS"/>
    <property type="match status" value="1"/>
</dbReference>
<gene>
    <name evidence="7" type="ORF">F1D05_30945</name>
</gene>
<dbReference type="CDD" id="cd05930">
    <property type="entry name" value="A_NRPS"/>
    <property type="match status" value="1"/>
</dbReference>
<dbReference type="CDD" id="cd19540">
    <property type="entry name" value="LCL_NRPS-like"/>
    <property type="match status" value="1"/>
</dbReference>
<feature type="region of interest" description="Disordered" evidence="5">
    <location>
        <begin position="2789"/>
        <end position="2810"/>
    </location>
</feature>
<dbReference type="InterPro" id="IPR045851">
    <property type="entry name" value="AMP-bd_C_sf"/>
</dbReference>
<dbReference type="GO" id="GO:0009239">
    <property type="term" value="P:enterobactin biosynthetic process"/>
    <property type="evidence" value="ECO:0007669"/>
    <property type="project" value="TreeGrafter"/>
</dbReference>
<organism evidence="7 8">
    <name type="scientific">Kribbella qitaiheensis</name>
    <dbReference type="NCBI Taxonomy" id="1544730"/>
    <lineage>
        <taxon>Bacteria</taxon>
        <taxon>Bacillati</taxon>
        <taxon>Actinomycetota</taxon>
        <taxon>Actinomycetes</taxon>
        <taxon>Propionibacteriales</taxon>
        <taxon>Kribbellaceae</taxon>
        <taxon>Kribbella</taxon>
    </lineage>
</organism>
<dbReference type="PANTHER" id="PTHR45527">
    <property type="entry name" value="NONRIBOSOMAL PEPTIDE SYNTHETASE"/>
    <property type="match status" value="1"/>
</dbReference>
<dbReference type="Gene3D" id="3.30.300.30">
    <property type="match status" value="2"/>
</dbReference>
<dbReference type="FunFam" id="1.10.1200.10:FF:000005">
    <property type="entry name" value="Nonribosomal peptide synthetase 1"/>
    <property type="match status" value="3"/>
</dbReference>
<dbReference type="CDD" id="cd17646">
    <property type="entry name" value="A_NRPS_AB3403-like"/>
    <property type="match status" value="1"/>
</dbReference>
<dbReference type="SUPFAM" id="SSF52777">
    <property type="entry name" value="CoA-dependent acyltransferases"/>
    <property type="match status" value="8"/>
</dbReference>
<feature type="region of interest" description="Disordered" evidence="5">
    <location>
        <begin position="215"/>
        <end position="237"/>
    </location>
</feature>
<dbReference type="InterPro" id="IPR023213">
    <property type="entry name" value="CAT-like_dom_sf"/>
</dbReference>
<feature type="region of interest" description="Disordered" evidence="5">
    <location>
        <begin position="1251"/>
        <end position="1274"/>
    </location>
</feature>
<evidence type="ECO:0000259" key="6">
    <source>
        <dbReference type="PROSITE" id="PS50075"/>
    </source>
</evidence>
<dbReference type="GO" id="GO:0009366">
    <property type="term" value="C:enterobactin synthetase complex"/>
    <property type="evidence" value="ECO:0007669"/>
    <property type="project" value="TreeGrafter"/>
</dbReference>
<sequence>MRIMAENSIVRLPLSAAQSSVWYAHQLDRSGHRYTIAECVEIHGSVDPALFEQAWRRLAHEAEACRVRAVHNDDGLSQELHTQVPDSIVATVDVTAEADPRAAAFAWMRADLARPVDLTTGDLTATVLFTVSADSAIWYQRGHHVTFDGYSGGVVAKRLAALYDDLVAGRPFGPSPFGTLTQLIEEEQEYRGSDAFVADRDYWMDQLADLPDPARLSWRTPGRDRTDEVPLRSSGALTSDDTTRLRKAARSAGTHWSIWTIAVTAAYLHRVTGLTDLVLTLPVTARTTALTLATPGMLSNHVPLRVPVSPRQSMAELVPVVTEALRAALKHQRYRQEDIRHDLGLPADGGGIAGPMLNVMAFNHDLRFGGHRTTLHNLSHGAIDDLAIAVYDDGAGLRIDIDGSADRYDTDELDSYQTRFVRFLECVVAEPQLPIGQIELVSADERRKVLVDWNQTAVSLDGGSLADLFESQVRRTPNATALRYHGTEVTYAQLNRRANKLAHHLISEGVGPEKVIGLALPRSIDLLVAMYAVVKTGAAYLPIDLSYPADRISYVVEDAEPAFVITTESAAAAMPNGVRLLLSDSHLEDLVAARPDTDPTDADRTIPLTPEHPAYVIYTSGSTGRPKGVLVPHAGVVNRLLWMQAEYRLKAGDRLLQKTPMGFDVSVWEFFWGLQVGACLVIAKPEGHRDPAYLAKLIQDEGVTTVHFVPSMLTAFLADPGAAGCTGLRRVFCSGEALSMELAEDFRFQLPDVPLHNLYGPTEASIDVSYWQHAGETASTLPKMFAAQVARVPGQPAVVSADRRMSYAELDAAADRMARVLLQHGAGPERFVAVALPRTPELLVTLLAVVKTGAAYLPIDLTYPADRIAYLLEDARPALLVTEESVELPDHDVPTLLLEALIDAGPASAPKIDVSPGYPAYLIYTSGSTGMPKGVVVEHRALGQYLRWVTEMYGGLSGQTLLHSPVSFDLTVTSMFGALVRGGCVQLGAIDDGVAGAEDPLTFVKATPSHLPMLEGLAADRFGSGELLLGGEALRGSALTEWRKAHPDITLVNEYGPTEATVGCVEYRLEPGDEIPAGVVPIGRPVWNTQVYVLDDNLLPVPPGFSGELYLAGVQLARGYLNRSSLTAERFVANPYGVPGSRMYRSGDVVRWNADGVLEYLGRADDQVKIRGFRIELGEIESALLHQADVAKAAVIVHKSSSGDQQLVAYVVADGNDLDPVALREAVAGRLPEYMVPSLVMQVDDLPVTPNGKLDRKALPEPDFSSLTTSRGPRTPEQEILCGLYAELLGLVRVGIDDSFFELGGNSLMATRLMSRIRATLGVELSVRALFEHPTVAGLSTQLDGVTAARPPIQVREREEQVPLSFAQRRLWFMNRFEGPSATYNNAFAVSLDGTLDIEALQAALADVVERHKTLRTIFADDNGTPHQVVLEPSTVPLPVARIDEAELAERLDQGAGYAFDLSVETPLRTTLFALAPERHVLLITLHHIACDGWSTTPMARDIATAYAARVSGAAPAWTPLPVQYADYAQWQRELLGDEADPDSRARQQIEYWSDQLAGLPDQLELPTDRPRPAVASNRGDVVPVAVSHDLYAELSALAQANHVSLFMLLQAALATLLTRLGAGTDVPIGTPNAGRTDESLDDLVGMFVNPLVLRTDTSGDPTFEELLARVRETNLSAYAHQDLPFDRLVDIVNPVRSTARHPLFQVMMPYQSDDPAAVELPGLTVSHAPVDSGIAQFDLQLALREGVDGLSGHLEFALDLFDRGTAEQLVERFGQVLRQVAEAPDQRIGALEVIGAAERELLVAGRNETDREIDWSTISELVERQTVRTPNAVAVHDHGSELSYAELNAEANRLAHHLRELEVGPDVVVGVHVDRSAGLIIAALAVLKAGGVYLPLDPDYPASRLAYLVEDAEASFVISRSDLAGDLPATDARVVLIDSNDWAEAPATDLPAVAGPDDVAYLIYTSGSTGRPKGVLATHRGAVNRFHWTQRAYFRYTPEDSVLVKIPTGFDVSVGEIFGPLSQGARLVIAKPGGHLDTAYLRETIKEQQVTQVYFVPSMLAVMLAEGGLEECTSLRVLLSGGEELPAALARQVLDRLPWVEFYNQYGPTEAAIDSTAWRITSDSLEGLHRVPIAAVSGQVGLHDNVRLYVLDDAMAVVPTGAPGELFIGGAGVARGYLRRPELTGERFIPDPFRDGRLYRTGDQVRWTTDGRLEILGRVDDQVKLNGARVELGEIQAALALHPSVQHAVVIVRDKRLVGYVVVTSSVDLRGYLAESLPEFMVPSTIVPLDSLPLTPNGKLDRAALPAPAAAVQASRSVLSSSVEQTLAELYAEVLSIELVGPEDGFFELGGDSIMSIQLVSRARKAGLIFTPRDVFRHQTVAKLAAVTTVDETVQQKPAEKLLRALFAEVLSIEEVGLDDGFFELGGDSIMSIQLVSRARKAGLIFTPRDVFRHQTVAKLAAVSTVDAAAGSAGAASAGAGSARVAEVGPVQLTPLQTALAATGEAWSGFHQSVLIQIPADLGLDRLTGALQKVVDHHDALRFVVRKDGGSWSLESRAVGSVDATACVTRVDIAGLTADEQDAVQVEAAEAARARLAPYDGTMLQVVWFDAGPAESGRLLVLIHHLSVDGVSWRILLPDLLSAWQGEALDPVGTSFAAWSKQLPAATGFVVAEEPLVGSRALESTDIVANAGKLEVVLPVATTQPLLTKVGQAVHGGINDVLLAGLALAVKRWRGHESVLIDLEGHGRDAVPGADVSRTVGWFTEIKPVRLTAVDDDPGATLKAVKEQLRTATDPREGRREGEGGEARRGGRAQLVVNYLGRVESPVATDWSLVPGGAGLVPGADPRMPLGHAIELNAMVLDGPDGPELRAEWTWADGVLTSDEVAELAQLWWDALAGLVGAEASGHTPSDFPLVAIDQERLSLLEAKHPDLESLLPVTSLQEGFLYYSLLEGEGIDLYTGRIWMDLEGALDVPALRRSAKSLLVRHQTLRAGFTHDALGNPLQIVHEQLELPWTEVDLSTLDELSQEAEVLRLLEAEQLTKFDPERPPLLRFVVIKLGPALHRLVLTNHHLVLDGWSIPVLLRELFAAYAEGGDGTKLPRVAPYPDYLEWLAEHDLENDRTAWNAALEGVTEPTLVAPGIAEGHAVLPERVTEHLTPELGEAVAALARRTGVTVNTVIQSAWGLLLSRLTGRDDVVFGTTVSGRPPEITGIEQMVGLFVNTIPVRIRTRSDDTVGAYLGRLQDEQTALSDHHHLGTSEILAGAGLGPLFDSTVVFFNYPIDAGVMKLSVNGVRLVHIDARDDTHFALRLSVFPGEDGFQLNLDSRPDAFSRAETEDHLRRYIELLREMTAAGTSPVAELGAVSQAEQDRLLVEWGGYGD</sequence>
<dbReference type="Pfam" id="PF00550">
    <property type="entry name" value="PP-binding"/>
    <property type="match status" value="3"/>
</dbReference>
<evidence type="ECO:0000256" key="5">
    <source>
        <dbReference type="SAM" id="MobiDB-lite"/>
    </source>
</evidence>
<dbReference type="SMART" id="SM00823">
    <property type="entry name" value="PKS_PP"/>
    <property type="match status" value="3"/>
</dbReference>
<dbReference type="InterPro" id="IPR006162">
    <property type="entry name" value="Ppantetheine_attach_site"/>
</dbReference>
<dbReference type="InterPro" id="IPR010071">
    <property type="entry name" value="AA_adenyl_dom"/>
</dbReference>
<dbReference type="GO" id="GO:0008610">
    <property type="term" value="P:lipid biosynthetic process"/>
    <property type="evidence" value="ECO:0007669"/>
    <property type="project" value="UniProtKB-ARBA"/>
</dbReference>
<dbReference type="KEGG" id="kqi:F1D05_30945"/>
<dbReference type="InterPro" id="IPR036736">
    <property type="entry name" value="ACP-like_sf"/>
</dbReference>
<dbReference type="GO" id="GO:0043041">
    <property type="term" value="P:amino acid activation for nonribosomal peptide biosynthetic process"/>
    <property type="evidence" value="ECO:0007669"/>
    <property type="project" value="TreeGrafter"/>
</dbReference>
<comment type="cofactor">
    <cofactor evidence="1">
        <name>pantetheine 4'-phosphate</name>
        <dbReference type="ChEBI" id="CHEBI:47942"/>
    </cofactor>
</comment>
<feature type="domain" description="Carrier" evidence="6">
    <location>
        <begin position="2319"/>
        <end position="2393"/>
    </location>
</feature>
<feature type="domain" description="Carrier" evidence="6">
    <location>
        <begin position="2395"/>
        <end position="2469"/>
    </location>
</feature>
<feature type="compositionally biased region" description="Basic and acidic residues" evidence="5">
    <location>
        <begin position="221"/>
        <end position="230"/>
    </location>
</feature>
<dbReference type="FunFam" id="3.30.300.30:FF:000010">
    <property type="entry name" value="Enterobactin synthetase component F"/>
    <property type="match status" value="1"/>
</dbReference>
<accession>A0A7G6X5L9</accession>
<dbReference type="FunFam" id="3.40.50.980:FF:000001">
    <property type="entry name" value="Non-ribosomal peptide synthetase"/>
    <property type="match status" value="2"/>
</dbReference>
<dbReference type="PROSITE" id="PS00012">
    <property type="entry name" value="PHOSPHOPANTETHEINE"/>
    <property type="match status" value="2"/>
</dbReference>
<dbReference type="Gene3D" id="1.10.1200.10">
    <property type="entry name" value="ACP-like"/>
    <property type="match status" value="3"/>
</dbReference>
<keyword evidence="8" id="KW-1185">Reference proteome</keyword>
<evidence type="ECO:0000313" key="8">
    <source>
        <dbReference type="Proteomes" id="UP000515563"/>
    </source>
</evidence>
<dbReference type="Proteomes" id="UP000515563">
    <property type="component" value="Chromosome"/>
</dbReference>
<dbReference type="Gene3D" id="3.30.559.10">
    <property type="entry name" value="Chloramphenicol acetyltransferase-like domain"/>
    <property type="match status" value="4"/>
</dbReference>
<evidence type="ECO:0000313" key="7">
    <source>
        <dbReference type="EMBL" id="QNE21534.1"/>
    </source>
</evidence>
<dbReference type="NCBIfam" id="NF003417">
    <property type="entry name" value="PRK04813.1"/>
    <property type="match status" value="3"/>
</dbReference>
<dbReference type="FunFam" id="2.30.38.10:FF:000001">
    <property type="entry name" value="Non-ribosomal peptide synthetase PvdI"/>
    <property type="match status" value="1"/>
</dbReference>
<dbReference type="PANTHER" id="PTHR45527:SF1">
    <property type="entry name" value="FATTY ACID SYNTHASE"/>
    <property type="match status" value="1"/>
</dbReference>
<dbReference type="FunFam" id="3.40.50.12780:FF:000012">
    <property type="entry name" value="Non-ribosomal peptide synthetase"/>
    <property type="match status" value="1"/>
</dbReference>
<proteinExistence type="inferred from homology"/>
<reference evidence="7 8" key="2">
    <citation type="journal article" date="2020" name="Microbiol. Resour. Announc.">
        <title>Antarctic desert soil bacteria exhibit high novel natural product potential, evaluated through long-read genome sequencing and comparative genomics.</title>
        <authorList>
            <person name="Benaud N."/>
            <person name="Edwards R.J."/>
            <person name="Amos T.G."/>
            <person name="D'Agostino P.M."/>
            <person name="Gutierrez-Chavez C."/>
            <person name="Montgomery K."/>
            <person name="Nicetic I."/>
            <person name="Ferrari B.C."/>
        </authorList>
    </citation>
    <scope>NUCLEOTIDE SEQUENCE [LARGE SCALE GENOMIC DNA]</scope>
    <source>
        <strain evidence="7 8">SPB151</strain>
    </source>
</reference>